<dbReference type="RefSeq" id="WP_218266073.1">
    <property type="nucleotide sequence ID" value="NZ_CP077717.1"/>
</dbReference>
<feature type="transmembrane region" description="Helical" evidence="5">
    <location>
        <begin position="417"/>
        <end position="442"/>
    </location>
</feature>
<feature type="transmembrane region" description="Helical" evidence="5">
    <location>
        <begin position="257"/>
        <end position="276"/>
    </location>
</feature>
<dbReference type="KEGG" id="sshi:J5U23_02069"/>
<keyword evidence="3 5" id="KW-1133">Transmembrane helix</keyword>
<keyword evidence="5" id="KW-0813">Transport</keyword>
<feature type="transmembrane region" description="Helical" evidence="5">
    <location>
        <begin position="283"/>
        <end position="307"/>
    </location>
</feature>
<dbReference type="PANTHER" id="PTHR43839">
    <property type="entry name" value="OPPC IN A BINDING PROTEIN-DEPENDENT TRANSPORT SYSTEM"/>
    <property type="match status" value="1"/>
</dbReference>
<evidence type="ECO:0000256" key="1">
    <source>
        <dbReference type="ARBA" id="ARBA00004141"/>
    </source>
</evidence>
<evidence type="ECO:0000313" key="8">
    <source>
        <dbReference type="Proteomes" id="UP000694018"/>
    </source>
</evidence>
<evidence type="ECO:0000256" key="4">
    <source>
        <dbReference type="ARBA" id="ARBA00023136"/>
    </source>
</evidence>
<dbReference type="EMBL" id="CP077717">
    <property type="protein sequence ID" value="QXJ29200.1"/>
    <property type="molecule type" value="Genomic_DNA"/>
</dbReference>
<evidence type="ECO:0000256" key="5">
    <source>
        <dbReference type="RuleBase" id="RU363032"/>
    </source>
</evidence>
<dbReference type="PANTHER" id="PTHR43839:SF1">
    <property type="entry name" value="OPPC IN A BINDING PROTEIN-DEPENDENT TRANSPORT SYSTEM"/>
    <property type="match status" value="1"/>
</dbReference>
<dbReference type="AlphaFoldDB" id="A0A8F5BQ01"/>
<comment type="subcellular location">
    <subcellularLocation>
        <location evidence="5">Cell membrane</location>
        <topology evidence="5">Multi-pass membrane protein</topology>
    </subcellularLocation>
    <subcellularLocation>
        <location evidence="1">Membrane</location>
        <topology evidence="1">Multi-pass membrane protein</topology>
    </subcellularLocation>
</comment>
<reference evidence="7" key="1">
    <citation type="journal article" date="2021" name="Environ. Microbiol.">
        <title>New insights into the diversity and evolution of the archaeal mobilome from three complete genomes of Saccharolobus shibatae.</title>
        <authorList>
            <person name="Medvedeva S."/>
            <person name="Brandt D."/>
            <person name="Cvirkaite-Krupovic V."/>
            <person name="Liu Y."/>
            <person name="Severinov K."/>
            <person name="Ishino S."/>
            <person name="Ishino Y."/>
            <person name="Prangishvili D."/>
            <person name="Kalinowski J."/>
            <person name="Krupovic M."/>
        </authorList>
    </citation>
    <scope>NUCLEOTIDE SEQUENCE</scope>
    <source>
        <strain evidence="7">B12</strain>
    </source>
</reference>
<feature type="transmembrane region" description="Helical" evidence="5">
    <location>
        <begin position="370"/>
        <end position="397"/>
    </location>
</feature>
<keyword evidence="4 5" id="KW-0472">Membrane</keyword>
<name>A0A8F5BQ01_SACSH</name>
<dbReference type="Proteomes" id="UP000694018">
    <property type="component" value="Chromosome"/>
</dbReference>
<protein>
    <recommendedName>
        <fullName evidence="6">ABC transmembrane type-1 domain-containing protein</fullName>
    </recommendedName>
</protein>
<evidence type="ECO:0000259" key="6">
    <source>
        <dbReference type="PROSITE" id="PS50928"/>
    </source>
</evidence>
<accession>A0A8F5BQ01</accession>
<dbReference type="GO" id="GO:0055085">
    <property type="term" value="P:transmembrane transport"/>
    <property type="evidence" value="ECO:0007669"/>
    <property type="project" value="InterPro"/>
</dbReference>
<dbReference type="GO" id="GO:0005886">
    <property type="term" value="C:plasma membrane"/>
    <property type="evidence" value="ECO:0007669"/>
    <property type="project" value="UniProtKB-SubCell"/>
</dbReference>
<evidence type="ECO:0000313" key="7">
    <source>
        <dbReference type="EMBL" id="QXJ29200.1"/>
    </source>
</evidence>
<proteinExistence type="inferred from homology"/>
<feature type="domain" description="ABC transmembrane type-1" evidence="6">
    <location>
        <begin position="248"/>
        <end position="439"/>
    </location>
</feature>
<dbReference type="OrthoDB" id="312811at2157"/>
<sequence>MSKRNVGFSSYLRDFLSSKIGLAGLIILIILLIFTGIAISIPAKVYASWNNPASWNQYPEHVPPAWLSIFYPNKYFTTEELSPINMSLYSPAKNIFVAVITYQFNWSKVLPAYNVYFITSTNVTPIEEVIYWSKPDGYTLQINVPNGVFNVPFDLTSIRGDILNYISSITGKTPNIVNSTVLSSALFNSPKSNFTITEQGKYVVKIEIVSSSPMNITKSGLLLLGNSYGLMGTDYFGRPLDLGVLLGLPNALEIGALTSLVAVLVGIFVGGISGYLGGNKDSAIQWLTLVFLALPALPFLVAVSFVTQPNLEIEALLIAFLSWPFYAIIARSMALSIKSNSFVEADKLLGIPSYRVFFTHFMPRLIPITVAYMALGVPAGILLAQTLAFLGIAPANIVTWGGILDAAETYQAQVNGWWWWVVFPGAMIVIVAIPFVLIGFAIERVTLGER</sequence>
<feature type="transmembrane region" description="Helical" evidence="5">
    <location>
        <begin position="20"/>
        <end position="41"/>
    </location>
</feature>
<dbReference type="GeneID" id="65563568"/>
<organism evidence="7 8">
    <name type="scientific">Saccharolobus shibatae (strain ATCC 51178 / DSM 5389 / JCM 8931 / NBRC 15437 / B12)</name>
    <name type="common">Sulfolobus shibatae</name>
    <dbReference type="NCBI Taxonomy" id="523848"/>
    <lineage>
        <taxon>Archaea</taxon>
        <taxon>Thermoproteota</taxon>
        <taxon>Thermoprotei</taxon>
        <taxon>Sulfolobales</taxon>
        <taxon>Sulfolobaceae</taxon>
        <taxon>Saccharolobus</taxon>
    </lineage>
</organism>
<comment type="similarity">
    <text evidence="5">Belongs to the binding-protein-dependent transport system permease family.</text>
</comment>
<dbReference type="Pfam" id="PF00528">
    <property type="entry name" value="BPD_transp_1"/>
    <property type="match status" value="1"/>
</dbReference>
<gene>
    <name evidence="7" type="ORF">J5U23_02069</name>
</gene>
<dbReference type="CDD" id="cd06261">
    <property type="entry name" value="TM_PBP2"/>
    <property type="match status" value="1"/>
</dbReference>
<feature type="transmembrane region" description="Helical" evidence="5">
    <location>
        <begin position="313"/>
        <end position="330"/>
    </location>
</feature>
<keyword evidence="2 5" id="KW-0812">Transmembrane</keyword>
<evidence type="ECO:0000256" key="2">
    <source>
        <dbReference type="ARBA" id="ARBA00022692"/>
    </source>
</evidence>
<dbReference type="InterPro" id="IPR000515">
    <property type="entry name" value="MetI-like"/>
</dbReference>
<dbReference type="PROSITE" id="PS50928">
    <property type="entry name" value="ABC_TM1"/>
    <property type="match status" value="1"/>
</dbReference>
<evidence type="ECO:0000256" key="3">
    <source>
        <dbReference type="ARBA" id="ARBA00022989"/>
    </source>
</evidence>